<keyword evidence="1" id="KW-0472">Membrane</keyword>
<feature type="transmembrane region" description="Helical" evidence="1">
    <location>
        <begin position="127"/>
        <end position="148"/>
    </location>
</feature>
<feature type="transmembrane region" description="Helical" evidence="1">
    <location>
        <begin position="6"/>
        <end position="24"/>
    </location>
</feature>
<feature type="transmembrane region" description="Helical" evidence="1">
    <location>
        <begin position="77"/>
        <end position="107"/>
    </location>
</feature>
<dbReference type="EMBL" id="CP023778">
    <property type="protein sequence ID" value="ATL68632.1"/>
    <property type="molecule type" value="Genomic_DNA"/>
</dbReference>
<dbReference type="Pfam" id="PF10011">
    <property type="entry name" value="DUF2254"/>
    <property type="match status" value="1"/>
</dbReference>
<feature type="transmembrane region" description="Helical" evidence="1">
    <location>
        <begin position="160"/>
        <end position="182"/>
    </location>
</feature>
<accession>A0A291RNE6</accession>
<gene>
    <name evidence="2" type="ORF">CRH09_22990</name>
</gene>
<reference evidence="2 3" key="1">
    <citation type="submission" date="2017-10" db="EMBL/GenBank/DDBJ databases">
        <title>Comparative genomics between pathogenic Norcardia.</title>
        <authorList>
            <person name="Zeng L."/>
        </authorList>
    </citation>
    <scope>NUCLEOTIDE SEQUENCE [LARGE SCALE GENOMIC DNA]</scope>
    <source>
        <strain evidence="2 3">NC_YFY_NT001</strain>
    </source>
</reference>
<feature type="transmembrane region" description="Helical" evidence="1">
    <location>
        <begin position="36"/>
        <end position="57"/>
    </location>
</feature>
<evidence type="ECO:0000313" key="2">
    <source>
        <dbReference type="EMBL" id="ATL68632.1"/>
    </source>
</evidence>
<dbReference type="KEGG" id="ntp:CRH09_22990"/>
<protein>
    <recommendedName>
        <fullName evidence="4">DUF2254 domain-containing protein</fullName>
    </recommendedName>
</protein>
<evidence type="ECO:0000313" key="3">
    <source>
        <dbReference type="Proteomes" id="UP000221961"/>
    </source>
</evidence>
<proteinExistence type="predicted"/>
<name>A0A291RNE6_9NOCA</name>
<evidence type="ECO:0008006" key="4">
    <source>
        <dbReference type="Google" id="ProtNLM"/>
    </source>
</evidence>
<keyword evidence="1" id="KW-1133">Transmembrane helix</keyword>
<keyword evidence="1" id="KW-0812">Transmembrane</keyword>
<dbReference type="InterPro" id="IPR018723">
    <property type="entry name" value="DUF2254_membrane"/>
</dbReference>
<evidence type="ECO:0000256" key="1">
    <source>
        <dbReference type="SAM" id="Phobius"/>
    </source>
</evidence>
<dbReference type="AlphaFoldDB" id="A0A291RNE6"/>
<sequence length="455" mass="49302">MGVVADRVVSILLANGVMGMRLWFGQVRWVYRQRRVWVLPAVIVLGAVALSWLVPYLDRRWAEELTRLPTGEFAGTFDASVMATVLSAVASGTIAFSGFVFSVVLLVIQFGTGTLSARMAPRLTQDWVVGAALGTFMATFVYTLLVSLRLGARVEDYQPVLSSLLAIGLALASVALFFTLLTRVINFLRLVKVLESVSRAGARRAAEVHPYPLGSQGDTDVDLGPPDRVVRHAGRAGVLLGFDEEVIAELAARAGCVVVAVPAIGDFVLPGAPLFEIHGGTSLAERRLRRHVVFGIERVVDADPAFALRVMVDIAIKALSPAVNDPTTAVQALDHIGALLLNLSGRELGITHIRDRAGAVRLIHRCSDWTDYLSLGVDEIRYYGRDSIQVIRRLRALYLDLLRSCPSERLAPVRDRIAAVDDDSAAFSTAFDRAVATSPDWQGLGGPAPIDDRQC</sequence>
<organism evidence="2 3">
    <name type="scientific">Nocardia terpenica</name>
    <dbReference type="NCBI Taxonomy" id="455432"/>
    <lineage>
        <taxon>Bacteria</taxon>
        <taxon>Bacillati</taxon>
        <taxon>Actinomycetota</taxon>
        <taxon>Actinomycetes</taxon>
        <taxon>Mycobacteriales</taxon>
        <taxon>Nocardiaceae</taxon>
        <taxon>Nocardia</taxon>
    </lineage>
</organism>
<dbReference type="Proteomes" id="UP000221961">
    <property type="component" value="Chromosome"/>
</dbReference>